<dbReference type="NCBIfam" id="TIGR01216">
    <property type="entry name" value="ATP_synt_epsi"/>
    <property type="match status" value="1"/>
</dbReference>
<dbReference type="Proteomes" id="UP001501005">
    <property type="component" value="Unassembled WGS sequence"/>
</dbReference>
<comment type="caution">
    <text evidence="12">The sequence shown here is derived from an EMBL/GenBank/DDBJ whole genome shotgun (WGS) entry which is preliminary data.</text>
</comment>
<keyword evidence="8" id="KW-1003">Cell membrane</keyword>
<evidence type="ECO:0000313" key="13">
    <source>
        <dbReference type="Proteomes" id="UP001501005"/>
    </source>
</evidence>
<name>A0ABN1NS45_9ACTN</name>
<evidence type="ECO:0000259" key="11">
    <source>
        <dbReference type="Pfam" id="PF02823"/>
    </source>
</evidence>
<dbReference type="SUPFAM" id="SSF51344">
    <property type="entry name" value="Epsilon subunit of F1F0-ATP synthase N-terminal domain"/>
    <property type="match status" value="1"/>
</dbReference>
<keyword evidence="8" id="KW-0375">Hydrogen ion transport</keyword>
<feature type="coiled-coil region" evidence="10">
    <location>
        <begin position="113"/>
        <end position="147"/>
    </location>
</feature>
<evidence type="ECO:0000256" key="1">
    <source>
        <dbReference type="ARBA" id="ARBA00004202"/>
    </source>
</evidence>
<protein>
    <recommendedName>
        <fullName evidence="8">ATP synthase epsilon chain</fullName>
    </recommendedName>
    <alternativeName>
        <fullName evidence="8">ATP synthase F1 sector epsilon subunit</fullName>
    </alternativeName>
    <alternativeName>
        <fullName evidence="8">F-ATPase epsilon subunit</fullName>
    </alternativeName>
</protein>
<dbReference type="InterPro" id="IPR020546">
    <property type="entry name" value="ATP_synth_F1_dsu/esu_N"/>
</dbReference>
<comment type="subunit">
    <text evidence="8 9">F-type ATPases have 2 components, CF(1) - the catalytic core - and CF(0) - the membrane proton channel. CF(1) has five subunits: alpha(3), beta(3), gamma(1), delta(1), epsilon(1). CF(0) has three main subunits: a, b and c.</text>
</comment>
<keyword evidence="3 8" id="KW-0813">Transport</keyword>
<dbReference type="NCBIfam" id="NF009977">
    <property type="entry name" value="PRK13442.1"/>
    <property type="match status" value="1"/>
</dbReference>
<dbReference type="InterPro" id="IPR001469">
    <property type="entry name" value="ATP_synth_F1_dsu/esu"/>
</dbReference>
<evidence type="ECO:0000256" key="5">
    <source>
        <dbReference type="ARBA" id="ARBA00023136"/>
    </source>
</evidence>
<dbReference type="PANTHER" id="PTHR13822">
    <property type="entry name" value="ATP SYNTHASE DELTA/EPSILON CHAIN"/>
    <property type="match status" value="1"/>
</dbReference>
<proteinExistence type="inferred from homology"/>
<evidence type="ECO:0000256" key="4">
    <source>
        <dbReference type="ARBA" id="ARBA00023065"/>
    </source>
</evidence>
<keyword evidence="10" id="KW-0175">Coiled coil</keyword>
<comment type="similarity">
    <text evidence="2 8 9">Belongs to the ATPase epsilon chain family.</text>
</comment>
<comment type="subcellular location">
    <subcellularLocation>
        <location evidence="1 8">Cell membrane</location>
        <topology evidence="1 8">Peripheral membrane protein</topology>
    </subcellularLocation>
</comment>
<comment type="function">
    <text evidence="8">Produces ATP from ADP in the presence of a proton gradient across the membrane.</text>
</comment>
<evidence type="ECO:0000256" key="2">
    <source>
        <dbReference type="ARBA" id="ARBA00005712"/>
    </source>
</evidence>
<evidence type="ECO:0000256" key="6">
    <source>
        <dbReference type="ARBA" id="ARBA00023196"/>
    </source>
</evidence>
<dbReference type="CDD" id="cd12152">
    <property type="entry name" value="F1-ATPase_delta"/>
    <property type="match status" value="1"/>
</dbReference>
<keyword evidence="4 8" id="KW-0406">Ion transport</keyword>
<evidence type="ECO:0000256" key="10">
    <source>
        <dbReference type="SAM" id="Coils"/>
    </source>
</evidence>
<keyword evidence="13" id="KW-1185">Reference proteome</keyword>
<evidence type="ECO:0000256" key="8">
    <source>
        <dbReference type="HAMAP-Rule" id="MF_00530"/>
    </source>
</evidence>
<sequence>MRPAPSLTPLRIDPNTRQSRRVVTRGATLAAELHVALVAADREVWSGEATLVVARTTSGDIGIMPGHQPLLGVLESGPVTIRTSEGGTVVAAVHGGFISFADNKLSLLAEVAELADELDVKRIERELERAKAEGDEIAERRAEVRLRAAKAS</sequence>
<dbReference type="HAMAP" id="MF_00530">
    <property type="entry name" value="ATP_synth_epsil_bac"/>
    <property type="match status" value="1"/>
</dbReference>
<evidence type="ECO:0000313" key="12">
    <source>
        <dbReference type="EMBL" id="GAA0914759.1"/>
    </source>
</evidence>
<evidence type="ECO:0000256" key="3">
    <source>
        <dbReference type="ARBA" id="ARBA00022448"/>
    </source>
</evidence>
<accession>A0ABN1NS45</accession>
<dbReference type="InterPro" id="IPR036771">
    <property type="entry name" value="ATPsynth_dsu/esu_N"/>
</dbReference>
<dbReference type="Pfam" id="PF02823">
    <property type="entry name" value="ATP-synt_DE_N"/>
    <property type="match status" value="1"/>
</dbReference>
<evidence type="ECO:0000256" key="9">
    <source>
        <dbReference type="RuleBase" id="RU003656"/>
    </source>
</evidence>
<dbReference type="EMBL" id="BAAAHG010000021">
    <property type="protein sequence ID" value="GAA0914759.1"/>
    <property type="molecule type" value="Genomic_DNA"/>
</dbReference>
<dbReference type="PANTHER" id="PTHR13822:SF10">
    <property type="entry name" value="ATP SYNTHASE EPSILON CHAIN, CHLOROPLASTIC"/>
    <property type="match status" value="1"/>
</dbReference>
<reference evidence="12 13" key="1">
    <citation type="journal article" date="2019" name="Int. J. Syst. Evol. Microbiol.">
        <title>The Global Catalogue of Microorganisms (GCM) 10K type strain sequencing project: providing services to taxonomists for standard genome sequencing and annotation.</title>
        <authorList>
            <consortium name="The Broad Institute Genomics Platform"/>
            <consortium name="The Broad Institute Genome Sequencing Center for Infectious Disease"/>
            <person name="Wu L."/>
            <person name="Ma J."/>
        </authorList>
    </citation>
    <scope>NUCLEOTIDE SEQUENCE [LARGE SCALE GENOMIC DNA]</scope>
    <source>
        <strain evidence="12 13">JCM 10673</strain>
    </source>
</reference>
<feature type="domain" description="ATP synthase F1 complex delta/epsilon subunit N-terminal" evidence="11">
    <location>
        <begin position="33"/>
        <end position="112"/>
    </location>
</feature>
<gene>
    <name evidence="8" type="primary">atpC</name>
    <name evidence="12" type="ORF">GCM10009549_29500</name>
</gene>
<organism evidence="12 13">
    <name type="scientific">Streptomyces thermoalcalitolerans</name>
    <dbReference type="NCBI Taxonomy" id="65605"/>
    <lineage>
        <taxon>Bacteria</taxon>
        <taxon>Bacillati</taxon>
        <taxon>Actinomycetota</taxon>
        <taxon>Actinomycetes</taxon>
        <taxon>Kitasatosporales</taxon>
        <taxon>Streptomycetaceae</taxon>
        <taxon>Streptomyces</taxon>
    </lineage>
</organism>
<evidence type="ECO:0000256" key="7">
    <source>
        <dbReference type="ARBA" id="ARBA00023310"/>
    </source>
</evidence>
<keyword evidence="5 8" id="KW-0472">Membrane</keyword>
<dbReference type="Gene3D" id="2.60.15.10">
    <property type="entry name" value="F0F1 ATP synthase delta/epsilon subunit, N-terminal"/>
    <property type="match status" value="1"/>
</dbReference>
<keyword evidence="7 8" id="KW-0066">ATP synthesis</keyword>
<keyword evidence="6 8" id="KW-0139">CF(1)</keyword>